<organism evidence="1">
    <name type="scientific">Symploca sp. SIO1C4</name>
    <dbReference type="NCBI Taxonomy" id="2607765"/>
    <lineage>
        <taxon>Bacteria</taxon>
        <taxon>Bacillati</taxon>
        <taxon>Cyanobacteriota</taxon>
        <taxon>Cyanophyceae</taxon>
        <taxon>Coleofasciculales</taxon>
        <taxon>Coleofasciculaceae</taxon>
        <taxon>Symploca</taxon>
    </lineage>
</organism>
<dbReference type="EMBL" id="JAAHFQ010000420">
    <property type="protein sequence ID" value="NER29731.1"/>
    <property type="molecule type" value="Genomic_DNA"/>
</dbReference>
<reference evidence="1" key="1">
    <citation type="submission" date="2019-11" db="EMBL/GenBank/DDBJ databases">
        <title>Genomic insights into an expanded diversity of filamentous marine cyanobacteria reveals the extraordinary biosynthetic potential of Moorea and Okeania.</title>
        <authorList>
            <person name="Ferreira Leao T."/>
            <person name="Wang M."/>
            <person name="Moss N."/>
            <person name="Da Silva R."/>
            <person name="Sanders J."/>
            <person name="Nurk S."/>
            <person name="Gurevich A."/>
            <person name="Humphrey G."/>
            <person name="Reher R."/>
            <person name="Zhu Q."/>
            <person name="Belda-Ferre P."/>
            <person name="Glukhov E."/>
            <person name="Rex R."/>
            <person name="Dorrestein P.C."/>
            <person name="Knight R."/>
            <person name="Pevzner P."/>
            <person name="Gerwick W.H."/>
            <person name="Gerwick L."/>
        </authorList>
    </citation>
    <scope>NUCLEOTIDE SEQUENCE</scope>
    <source>
        <strain evidence="1">SIO1C4</strain>
    </source>
</reference>
<gene>
    <name evidence="1" type="ORF">F6J89_19465</name>
</gene>
<proteinExistence type="predicted"/>
<name>A0A6B3NJE0_9CYAN</name>
<comment type="caution">
    <text evidence="1">The sequence shown here is derived from an EMBL/GenBank/DDBJ whole genome shotgun (WGS) entry which is preliminary data.</text>
</comment>
<dbReference type="AlphaFoldDB" id="A0A6B3NJE0"/>
<accession>A0A6B3NJE0</accession>
<sequence>MILPDNEDNYLVFEVLKDGINISEQMQSRVLHDRSNRQRFIRSTATANVFNLQEQDRLIGESFKDTIGTNYGEAMGIIAKFISSSEPPPPELPIPFIHRVKAISLISQVSGLNRKFIRKVIAGFSISKKQMESEGREIWKPRQEYRALRRRFFEFPHPTGLHLIFSKNMAMESLVTLSKDVVFGKLPYEWKNDATDEAISKLSNQAGKWFEEVVKDNLNNLGFSGFKSVKKIVNFADNSINIPADIGEIDYIGFSRREKLLVVIECKLVSDSSEPQFIRNDISKFMTSKKSYLNKFRKKSKWVHANWEIVFSALFSQQAESSEYPNRIAGIIVTFFPTMASYLIDDYPCVSLTEFMLDYEAINQYPYQIGLHSLKF</sequence>
<evidence type="ECO:0000313" key="1">
    <source>
        <dbReference type="EMBL" id="NER29731.1"/>
    </source>
</evidence>
<protein>
    <recommendedName>
        <fullName evidence="2">Restriction endonuclease</fullName>
    </recommendedName>
</protein>
<evidence type="ECO:0008006" key="2">
    <source>
        <dbReference type="Google" id="ProtNLM"/>
    </source>
</evidence>